<protein>
    <recommendedName>
        <fullName evidence="3">DDE Tnp4 domain-containing protein</fullName>
    </recommendedName>
</protein>
<gene>
    <name evidence="4" type="ORF">OVA965_LOCUS29636</name>
    <name evidence="5" type="ORF">TMI583_LOCUS30421</name>
</gene>
<reference evidence="4" key="1">
    <citation type="submission" date="2021-02" db="EMBL/GenBank/DDBJ databases">
        <authorList>
            <person name="Nowell W R."/>
        </authorList>
    </citation>
    <scope>NUCLEOTIDE SEQUENCE</scope>
</reference>
<evidence type="ECO:0000313" key="4">
    <source>
        <dbReference type="EMBL" id="CAF1325412.1"/>
    </source>
</evidence>
<evidence type="ECO:0000313" key="6">
    <source>
        <dbReference type="Proteomes" id="UP000677228"/>
    </source>
</evidence>
<dbReference type="EMBL" id="CAJNOK010020988">
    <property type="protein sequence ID" value="CAF1325412.1"/>
    <property type="molecule type" value="Genomic_DNA"/>
</dbReference>
<proteinExistence type="predicted"/>
<evidence type="ECO:0000256" key="2">
    <source>
        <dbReference type="ARBA" id="ARBA00022723"/>
    </source>
</evidence>
<accession>A0A8S2EW70</accession>
<evidence type="ECO:0000313" key="5">
    <source>
        <dbReference type="EMBL" id="CAF4136466.1"/>
    </source>
</evidence>
<dbReference type="GO" id="GO:0046872">
    <property type="term" value="F:metal ion binding"/>
    <property type="evidence" value="ECO:0007669"/>
    <property type="project" value="UniProtKB-KW"/>
</dbReference>
<dbReference type="AlphaFoldDB" id="A0A8S2EW70"/>
<name>A0A8S2EW70_9BILA</name>
<comment type="cofactor">
    <cofactor evidence="1">
        <name>a divalent metal cation</name>
        <dbReference type="ChEBI" id="CHEBI:60240"/>
    </cofactor>
</comment>
<evidence type="ECO:0000256" key="1">
    <source>
        <dbReference type="ARBA" id="ARBA00001968"/>
    </source>
</evidence>
<keyword evidence="2" id="KW-0479">Metal-binding</keyword>
<evidence type="ECO:0000259" key="3">
    <source>
        <dbReference type="Pfam" id="PF13359"/>
    </source>
</evidence>
<feature type="domain" description="DDE Tnp4" evidence="3">
    <location>
        <begin position="23"/>
        <end position="74"/>
    </location>
</feature>
<dbReference type="EMBL" id="CAJOBA010042603">
    <property type="protein sequence ID" value="CAF4136466.1"/>
    <property type="molecule type" value="Genomic_DNA"/>
</dbReference>
<dbReference type="Pfam" id="PF13359">
    <property type="entry name" value="DDE_Tnp_4"/>
    <property type="match status" value="1"/>
</dbReference>
<organism evidence="4 6">
    <name type="scientific">Didymodactylos carnosus</name>
    <dbReference type="NCBI Taxonomy" id="1234261"/>
    <lineage>
        <taxon>Eukaryota</taxon>
        <taxon>Metazoa</taxon>
        <taxon>Spiralia</taxon>
        <taxon>Gnathifera</taxon>
        <taxon>Rotifera</taxon>
        <taxon>Eurotatoria</taxon>
        <taxon>Bdelloidea</taxon>
        <taxon>Philodinida</taxon>
        <taxon>Philodinidae</taxon>
        <taxon>Didymodactylos</taxon>
    </lineage>
</organism>
<dbReference type="InterPro" id="IPR027806">
    <property type="entry name" value="HARBI1_dom"/>
</dbReference>
<dbReference type="Proteomes" id="UP000677228">
    <property type="component" value="Unassembled WGS sequence"/>
</dbReference>
<sequence length="90" mass="10066">MYIGGGSDILMNNGIIASSLSRSGRYCGSYHDAKLFTQAKVAEQCTVPEGSWLLGDRGFTNKPPVLTPFRRFSKFHKALENAFFDECERQ</sequence>
<comment type="caution">
    <text evidence="4">The sequence shown here is derived from an EMBL/GenBank/DDBJ whole genome shotgun (WGS) entry which is preliminary data.</text>
</comment>
<dbReference type="Proteomes" id="UP000682733">
    <property type="component" value="Unassembled WGS sequence"/>
</dbReference>